<protein>
    <submittedName>
        <fullName evidence="1">Uncharacterized protein</fullName>
    </submittedName>
</protein>
<evidence type="ECO:0000313" key="1">
    <source>
        <dbReference type="EMBL" id="CAI9594862.1"/>
    </source>
</evidence>
<dbReference type="Proteomes" id="UP001162483">
    <property type="component" value="Unassembled WGS sequence"/>
</dbReference>
<dbReference type="EMBL" id="CATNWA010016717">
    <property type="protein sequence ID" value="CAI9594862.1"/>
    <property type="molecule type" value="Genomic_DNA"/>
</dbReference>
<sequence>FPCISHTPLVIPGSPDRGELTFWKLGHCRGPGDSRGPHELPLVPFS</sequence>
<evidence type="ECO:0000313" key="2">
    <source>
        <dbReference type="Proteomes" id="UP001162483"/>
    </source>
</evidence>
<accession>A0ABN9FGA6</accession>
<keyword evidence="2" id="KW-1185">Reference proteome</keyword>
<reference evidence="1" key="1">
    <citation type="submission" date="2023-05" db="EMBL/GenBank/DDBJ databases">
        <authorList>
            <person name="Stuckert A."/>
        </authorList>
    </citation>
    <scope>NUCLEOTIDE SEQUENCE</scope>
</reference>
<proteinExistence type="predicted"/>
<comment type="caution">
    <text evidence="1">The sequence shown here is derived from an EMBL/GenBank/DDBJ whole genome shotgun (WGS) entry which is preliminary data.</text>
</comment>
<feature type="non-terminal residue" evidence="1">
    <location>
        <position position="1"/>
    </location>
</feature>
<name>A0ABN9FGA6_9NEOB</name>
<organism evidence="1 2">
    <name type="scientific">Staurois parvus</name>
    <dbReference type="NCBI Taxonomy" id="386267"/>
    <lineage>
        <taxon>Eukaryota</taxon>
        <taxon>Metazoa</taxon>
        <taxon>Chordata</taxon>
        <taxon>Craniata</taxon>
        <taxon>Vertebrata</taxon>
        <taxon>Euteleostomi</taxon>
        <taxon>Amphibia</taxon>
        <taxon>Batrachia</taxon>
        <taxon>Anura</taxon>
        <taxon>Neobatrachia</taxon>
        <taxon>Ranoidea</taxon>
        <taxon>Ranidae</taxon>
        <taxon>Staurois</taxon>
    </lineage>
</organism>
<gene>
    <name evidence="1" type="ORF">SPARVUS_LOCUS11804344</name>
</gene>